<comment type="caution">
    <text evidence="4">The sequence shown here is derived from an EMBL/GenBank/DDBJ whole genome shotgun (WGS) entry which is preliminary data.</text>
</comment>
<evidence type="ECO:0000256" key="1">
    <source>
        <dbReference type="SAM" id="SignalP"/>
    </source>
</evidence>
<reference evidence="2 7" key="2">
    <citation type="submission" date="2020-12" db="EMBL/GenBank/DDBJ databases">
        <title>Comparative genomic insights into the epidemiology and virulence of plant pathogenic Pseudomonads from Turkey.</title>
        <authorList>
            <person name="Dillon M."/>
            <person name="Ruiz-Bedoya T."/>
            <person name="Bendalovic-Torma C."/>
            <person name="Guttman K.M."/>
            <person name="Kwak H."/>
            <person name="Middleton M.A."/>
            <person name="Wang P.W."/>
            <person name="Horuz S."/>
            <person name="Aysan Y."/>
            <person name="Guttman D.S."/>
        </authorList>
    </citation>
    <scope>NUCLEOTIDE SEQUENCE [LARGE SCALE GENOMIC DNA]</scope>
    <source>
        <strain evidence="2 7">S4_EA_3a</strain>
    </source>
</reference>
<sequence>MNLLTRLPALTLLLAAAPLAFALSSVELDVNGRITPSACSVSLSDNGLVDHDKILATTLHPSEFTVLPNQQMGLSISCEGLVLFALVGIDNKRESSLAPDYFYGLGMNPHAPDERLGSVSLSLRGPVGDSQPMQTLTSSDQGASWKPEPNMYPRLLMGFARAGDTLPAPIRQLVASLRVDTSISPANTLTLHEEVPLDGSITLDLRYL</sequence>
<evidence type="ECO:0000313" key="7">
    <source>
        <dbReference type="Proteomes" id="UP000614123"/>
    </source>
</evidence>
<feature type="chain" id="PRO_5044546373" evidence="1">
    <location>
        <begin position="23"/>
        <end position="208"/>
    </location>
</feature>
<dbReference type="RefSeq" id="WP_017848661.1">
    <property type="nucleotide sequence ID" value="NZ_CBDFBJ010000216.1"/>
</dbReference>
<evidence type="ECO:0000313" key="4">
    <source>
        <dbReference type="EMBL" id="NMY12608.1"/>
    </source>
</evidence>
<dbReference type="Proteomes" id="UP000552560">
    <property type="component" value="Unassembled WGS sequence"/>
</dbReference>
<dbReference type="GeneID" id="47554562"/>
<evidence type="ECO:0000313" key="2">
    <source>
        <dbReference type="EMBL" id="MBI6650539.1"/>
    </source>
</evidence>
<dbReference type="KEGG" id="pvr:PverR02_05335"/>
<keyword evidence="7" id="KW-1185">Reference proteome</keyword>
<organism evidence="4 5">
    <name type="scientific">Pseudomonas veronii</name>
    <dbReference type="NCBI Taxonomy" id="76761"/>
    <lineage>
        <taxon>Bacteria</taxon>
        <taxon>Pseudomonadati</taxon>
        <taxon>Pseudomonadota</taxon>
        <taxon>Gammaproteobacteria</taxon>
        <taxon>Pseudomonadales</taxon>
        <taxon>Pseudomonadaceae</taxon>
        <taxon>Pseudomonas</taxon>
    </lineage>
</organism>
<evidence type="ECO:0000313" key="5">
    <source>
        <dbReference type="Proteomes" id="UP000537729"/>
    </source>
</evidence>
<dbReference type="InterPro" id="IPR010546">
    <property type="entry name" value="DUF1120"/>
</dbReference>
<evidence type="ECO:0000313" key="3">
    <source>
        <dbReference type="EMBL" id="NMX96233.1"/>
    </source>
</evidence>
<evidence type="ECO:0000313" key="6">
    <source>
        <dbReference type="Proteomes" id="UP000552560"/>
    </source>
</evidence>
<dbReference type="Pfam" id="PF06551">
    <property type="entry name" value="DUF1120"/>
    <property type="match status" value="1"/>
</dbReference>
<dbReference type="OrthoDB" id="6602106at2"/>
<protein>
    <submittedName>
        <fullName evidence="4">DUF1120 domain-containing protein</fullName>
    </submittedName>
</protein>
<dbReference type="EMBL" id="JAAQWG010000063">
    <property type="protein sequence ID" value="NMY12608.1"/>
    <property type="molecule type" value="Genomic_DNA"/>
</dbReference>
<proteinExistence type="predicted"/>
<dbReference type="AlphaFoldDB" id="A0A0R3B5E4"/>
<gene>
    <name evidence="4" type="ORF">HBO38_30000</name>
    <name evidence="3" type="ORF">HBO43_06445</name>
    <name evidence="2" type="ORF">YA0849_16190</name>
</gene>
<accession>A0A0R3B5E4</accession>
<keyword evidence="1" id="KW-0732">Signal</keyword>
<dbReference type="Proteomes" id="UP000614123">
    <property type="component" value="Unassembled WGS sequence"/>
</dbReference>
<dbReference type="EMBL" id="JAEILD010000080">
    <property type="protein sequence ID" value="MBI6650539.1"/>
    <property type="molecule type" value="Genomic_DNA"/>
</dbReference>
<reference evidence="5 6" key="1">
    <citation type="journal article" date="2020" name="Front. Microbiol.">
        <title>Genetic Organization of the aprX-lipA2 Operon Affects the Proteolytic Potential of Pseudomonas Species in Milk.</title>
        <authorList>
            <person name="Maier C."/>
            <person name="Huptas C."/>
            <person name="von Neubeck M."/>
            <person name="Scherer S."/>
            <person name="Wenning M."/>
            <person name="Lucking G."/>
        </authorList>
    </citation>
    <scope>NUCLEOTIDE SEQUENCE [LARGE SCALE GENOMIC DNA]</scope>
    <source>
        <strain evidence="4 5">DSM 16272</strain>
        <strain evidence="3 6">WS 4671</strain>
    </source>
</reference>
<feature type="signal peptide" evidence="1">
    <location>
        <begin position="1"/>
        <end position="22"/>
    </location>
</feature>
<name>A0A0R3B5E4_PSEVE</name>
<dbReference type="EMBL" id="JAAQWE010000004">
    <property type="protein sequence ID" value="NMX96233.1"/>
    <property type="molecule type" value="Genomic_DNA"/>
</dbReference>
<dbReference type="Proteomes" id="UP000537729">
    <property type="component" value="Unassembled WGS sequence"/>
</dbReference>